<gene>
    <name evidence="5" type="ORF">ADM99_04165</name>
</gene>
<evidence type="ECO:0000313" key="5">
    <source>
        <dbReference type="EMBL" id="KPL73541.1"/>
    </source>
</evidence>
<evidence type="ECO:0000313" key="6">
    <source>
        <dbReference type="Proteomes" id="UP000050430"/>
    </source>
</evidence>
<dbReference type="Proteomes" id="UP000050430">
    <property type="component" value="Unassembled WGS sequence"/>
</dbReference>
<feature type="domain" description="Elp3/MiaA/NifB-like radical SAM core" evidence="4">
    <location>
        <begin position="16"/>
        <end position="235"/>
    </location>
</feature>
<dbReference type="PANTHER" id="PTHR43432:SF6">
    <property type="entry name" value="RADICAL SAM CORE DOMAIN-CONTAINING PROTEIN"/>
    <property type="match status" value="1"/>
</dbReference>
<keyword evidence="6" id="KW-1185">Reference proteome</keyword>
<proteinExistence type="predicted"/>
<organism evidence="5 6">
    <name type="scientific">Leptolinea tardivitalis</name>
    <dbReference type="NCBI Taxonomy" id="229920"/>
    <lineage>
        <taxon>Bacteria</taxon>
        <taxon>Bacillati</taxon>
        <taxon>Chloroflexota</taxon>
        <taxon>Anaerolineae</taxon>
        <taxon>Anaerolineales</taxon>
        <taxon>Anaerolineaceae</taxon>
        <taxon>Leptolinea</taxon>
    </lineage>
</organism>
<keyword evidence="3" id="KW-0411">Iron-sulfur</keyword>
<accession>A0A0P6WXY6</accession>
<dbReference type="SFLD" id="SFLDG01084">
    <property type="entry name" value="Uncharacterised_Radical_SAM_Su"/>
    <property type="match status" value="1"/>
</dbReference>
<dbReference type="SUPFAM" id="SSF102114">
    <property type="entry name" value="Radical SAM enzymes"/>
    <property type="match status" value="1"/>
</dbReference>
<dbReference type="SFLD" id="SFLDS00029">
    <property type="entry name" value="Radical_SAM"/>
    <property type="match status" value="1"/>
</dbReference>
<keyword evidence="1" id="KW-0479">Metal-binding</keyword>
<dbReference type="STRING" id="229920.ADM99_04165"/>
<dbReference type="CDD" id="cd01335">
    <property type="entry name" value="Radical_SAM"/>
    <property type="match status" value="1"/>
</dbReference>
<dbReference type="GO" id="GO:0051536">
    <property type="term" value="F:iron-sulfur cluster binding"/>
    <property type="evidence" value="ECO:0007669"/>
    <property type="project" value="UniProtKB-KW"/>
</dbReference>
<dbReference type="PANTHER" id="PTHR43432">
    <property type="entry name" value="SLR0285 PROTEIN"/>
    <property type="match status" value="1"/>
</dbReference>
<sequence>MIVKEVLAKSILSPSKIYPYVINPYTGCQHNCSYCYASFMKRFTGHLEPWGQFVDAKVNAPDLLRREILRKKPDRVWVSGVCDPYQPLEAKYQLTRRCLEILAFHRWPVTVQTRSPLVLRDIDLLSRAENFEVGFSVTTADDNIRKMFEPLAPPISERIRALDELHKAGIKTFVMIAPLLPGAETLAGSLAGKVDSVILDRMNYHHADRLYRNAGLQEKMTGEFFDSAVKHLMTDFSDLGIPCSTAF</sequence>
<dbReference type="PATRIC" id="fig|229920.5.peg.2485"/>
<dbReference type="InterPro" id="IPR040086">
    <property type="entry name" value="MJ0683-like"/>
</dbReference>
<dbReference type="GO" id="GO:0003824">
    <property type="term" value="F:catalytic activity"/>
    <property type="evidence" value="ECO:0007669"/>
    <property type="project" value="InterPro"/>
</dbReference>
<dbReference type="EMBL" id="LGCK01000006">
    <property type="protein sequence ID" value="KPL73541.1"/>
    <property type="molecule type" value="Genomic_DNA"/>
</dbReference>
<comment type="caution">
    <text evidence="5">The sequence shown here is derived from an EMBL/GenBank/DDBJ whole genome shotgun (WGS) entry which is preliminary data.</text>
</comment>
<evidence type="ECO:0000259" key="4">
    <source>
        <dbReference type="SMART" id="SM00729"/>
    </source>
</evidence>
<keyword evidence="2" id="KW-0408">Iron</keyword>
<reference evidence="5 6" key="1">
    <citation type="submission" date="2015-07" db="EMBL/GenBank/DDBJ databases">
        <title>Genome sequence of Leptolinea tardivitalis DSM 16556.</title>
        <authorList>
            <person name="Hemp J."/>
            <person name="Ward L.M."/>
            <person name="Pace L.A."/>
            <person name="Fischer W.W."/>
        </authorList>
    </citation>
    <scope>NUCLEOTIDE SEQUENCE [LARGE SCALE GENOMIC DNA]</scope>
    <source>
        <strain evidence="5 6">YMTK-2</strain>
    </source>
</reference>
<evidence type="ECO:0000256" key="3">
    <source>
        <dbReference type="ARBA" id="ARBA00023014"/>
    </source>
</evidence>
<dbReference type="GO" id="GO:0046872">
    <property type="term" value="F:metal ion binding"/>
    <property type="evidence" value="ECO:0007669"/>
    <property type="project" value="UniProtKB-KW"/>
</dbReference>
<dbReference type="InterPro" id="IPR058240">
    <property type="entry name" value="rSAM_sf"/>
</dbReference>
<name>A0A0P6WXY6_9CHLR</name>
<dbReference type="AlphaFoldDB" id="A0A0P6WXY6"/>
<dbReference type="Gene3D" id="3.80.30.30">
    <property type="match status" value="1"/>
</dbReference>
<evidence type="ECO:0000256" key="1">
    <source>
        <dbReference type="ARBA" id="ARBA00022723"/>
    </source>
</evidence>
<dbReference type="OrthoDB" id="164448at2"/>
<evidence type="ECO:0000256" key="2">
    <source>
        <dbReference type="ARBA" id="ARBA00023004"/>
    </source>
</evidence>
<protein>
    <submittedName>
        <fullName evidence="5">Radical SAM protein</fullName>
    </submittedName>
</protein>
<dbReference type="InterPro" id="IPR006638">
    <property type="entry name" value="Elp3/MiaA/NifB-like_rSAM"/>
</dbReference>
<dbReference type="SMART" id="SM00729">
    <property type="entry name" value="Elp3"/>
    <property type="match status" value="1"/>
</dbReference>
<dbReference type="InterPro" id="IPR007197">
    <property type="entry name" value="rSAM"/>
</dbReference>
<dbReference type="Pfam" id="PF04055">
    <property type="entry name" value="Radical_SAM"/>
    <property type="match status" value="1"/>
</dbReference>